<name>A0ABY4CHC9_9BACL</name>
<dbReference type="RefSeq" id="WP_347436619.1">
    <property type="nucleotide sequence ID" value="NZ_CP089291.1"/>
</dbReference>
<keyword evidence="3" id="KW-0540">Nuclease</keyword>
<reference evidence="3" key="1">
    <citation type="submission" date="2021-12" db="EMBL/GenBank/DDBJ databases">
        <title>Alicyclobacillaceae gen. nov., sp. nov., isolated from chalcocite enrichment system.</title>
        <authorList>
            <person name="Jiang Z."/>
        </authorList>
    </citation>
    <scope>NUCLEOTIDE SEQUENCE</scope>
    <source>
        <strain evidence="3">MYW30-H2</strain>
    </source>
</reference>
<feature type="domain" description="Restriction endonuclease type IV Mrr" evidence="2">
    <location>
        <begin position="295"/>
        <end position="402"/>
    </location>
</feature>
<evidence type="ECO:0000259" key="2">
    <source>
        <dbReference type="Pfam" id="PF04471"/>
    </source>
</evidence>
<dbReference type="InterPro" id="IPR011335">
    <property type="entry name" value="Restrct_endonuc-II-like"/>
</dbReference>
<accession>A0ABY4CHC9</accession>
<keyword evidence="1" id="KW-1133">Transmembrane helix</keyword>
<keyword evidence="1" id="KW-0812">Transmembrane</keyword>
<dbReference type="GO" id="GO:0004519">
    <property type="term" value="F:endonuclease activity"/>
    <property type="evidence" value="ECO:0007669"/>
    <property type="project" value="UniProtKB-KW"/>
</dbReference>
<feature type="transmembrane region" description="Helical" evidence="1">
    <location>
        <begin position="29"/>
        <end position="46"/>
    </location>
</feature>
<organism evidence="3 4">
    <name type="scientific">Fodinisporobacter ferrooxydans</name>
    <dbReference type="NCBI Taxonomy" id="2901836"/>
    <lineage>
        <taxon>Bacteria</taxon>
        <taxon>Bacillati</taxon>
        <taxon>Bacillota</taxon>
        <taxon>Bacilli</taxon>
        <taxon>Bacillales</taxon>
        <taxon>Alicyclobacillaceae</taxon>
        <taxon>Fodinisporobacter</taxon>
    </lineage>
</organism>
<protein>
    <submittedName>
        <fullName evidence="3">Restriction endonuclease</fullName>
    </submittedName>
</protein>
<dbReference type="Pfam" id="PF04471">
    <property type="entry name" value="Mrr_cat"/>
    <property type="match status" value="1"/>
</dbReference>
<sequence>MKSHIKAQLFIVITGLSFLGIGVHMRQLALKLIGAVFLLVWWWMYLREDHLQAVTGYTKKKWSERSLLRHIRRHEEKYLQVQPYIQRFAVAFNVLLPFEWELTEDDTLQVVKTSQVAMDGTNKEEGPLAYEKNRLPALLLDLKELLRLQGVSIEDLDVLILWINRAVHQHRCERLTGKLLEQMPKSFSVEDVIHRYIDLIGDVRPEDYGVRPLYCQTRYLAQFLLQHFDDFEIAESIRQKQVPRERQRLEHLLETIVQEQLGDVIRAKRVQVLRDVLISKKPPAIPKTIETFDGLDQDAFIKEVFLMFTHAGYRVSDMTQDGQGADAVLEKLGERIVLRTQPLSIGQEVPLMVVQQTHAARAFYEADRAWIVTNRQFADAAISLASRVGIQLFDRSQMSRLIKRFYLVDADYVSLLFGRSDDTFVLDRQETKRWNLVHEK</sequence>
<dbReference type="InterPro" id="IPR007560">
    <property type="entry name" value="Restrct_endonuc_IV_Mrr"/>
</dbReference>
<dbReference type="SUPFAM" id="SSF52980">
    <property type="entry name" value="Restriction endonuclease-like"/>
    <property type="match status" value="1"/>
</dbReference>
<keyword evidence="3" id="KW-0378">Hydrolase</keyword>
<evidence type="ECO:0000313" key="3">
    <source>
        <dbReference type="EMBL" id="UOF89923.1"/>
    </source>
</evidence>
<evidence type="ECO:0000313" key="4">
    <source>
        <dbReference type="Proteomes" id="UP000830167"/>
    </source>
</evidence>
<proteinExistence type="predicted"/>
<dbReference type="Proteomes" id="UP000830167">
    <property type="component" value="Chromosome"/>
</dbReference>
<gene>
    <name evidence="3" type="ORF">LSG31_18955</name>
</gene>
<dbReference type="EMBL" id="CP089291">
    <property type="protein sequence ID" value="UOF89923.1"/>
    <property type="molecule type" value="Genomic_DNA"/>
</dbReference>
<keyword evidence="3" id="KW-0255">Endonuclease</keyword>
<evidence type="ECO:0000256" key="1">
    <source>
        <dbReference type="SAM" id="Phobius"/>
    </source>
</evidence>
<feature type="transmembrane region" description="Helical" evidence="1">
    <location>
        <begin position="7"/>
        <end position="23"/>
    </location>
</feature>
<keyword evidence="1" id="KW-0472">Membrane</keyword>
<keyword evidence="4" id="KW-1185">Reference proteome</keyword>